<keyword evidence="4" id="KW-1185">Reference proteome</keyword>
<protein>
    <submittedName>
        <fullName evidence="3">Uncharacterized protein</fullName>
    </submittedName>
</protein>
<gene>
    <name evidence="3" type="ORF">L873DRAFT_1824492</name>
</gene>
<accession>A0A3N4IR95</accession>
<feature type="non-terminal residue" evidence="3">
    <location>
        <position position="107"/>
    </location>
</feature>
<name>A0A3N4IR95_9PEZI</name>
<proteinExistence type="predicted"/>
<dbReference type="GO" id="GO:0052927">
    <property type="term" value="F:CC tRNA cytidylyltransferase activity"/>
    <property type="evidence" value="ECO:0007669"/>
    <property type="project" value="TreeGrafter"/>
</dbReference>
<dbReference type="AlphaFoldDB" id="A0A3N4IR95"/>
<evidence type="ECO:0000313" key="4">
    <source>
        <dbReference type="Proteomes" id="UP000276215"/>
    </source>
</evidence>
<sequence length="107" mass="12077">MEKYGPKLGSVSKIESNPKKSTHLETARMKILGLDFDFVNLRSESYSGDSQIPHMVCSTSPSTVSQGTLTRWPQEFGTPKQDALHHDCTSTPFFTTYTLNYWRISEA</sequence>
<dbReference type="Proteomes" id="UP000276215">
    <property type="component" value="Unassembled WGS sequence"/>
</dbReference>
<evidence type="ECO:0000313" key="3">
    <source>
        <dbReference type="EMBL" id="RPA88459.1"/>
    </source>
</evidence>
<feature type="region of interest" description="Disordered" evidence="2">
    <location>
        <begin position="1"/>
        <end position="21"/>
    </location>
</feature>
<dbReference type="PANTHER" id="PTHR13734">
    <property type="entry name" value="TRNA-NUCLEOTIDYLTRANSFERASE"/>
    <property type="match status" value="1"/>
</dbReference>
<dbReference type="GO" id="GO:0052929">
    <property type="term" value="F:ATP:3'-cytidine-cytidine-tRNA adenylyltransferase activity"/>
    <property type="evidence" value="ECO:0007669"/>
    <property type="project" value="TreeGrafter"/>
</dbReference>
<evidence type="ECO:0000256" key="2">
    <source>
        <dbReference type="SAM" id="MobiDB-lite"/>
    </source>
</evidence>
<dbReference type="GO" id="GO:0003723">
    <property type="term" value="F:RNA binding"/>
    <property type="evidence" value="ECO:0007669"/>
    <property type="project" value="UniProtKB-KW"/>
</dbReference>
<keyword evidence="1" id="KW-0694">RNA-binding</keyword>
<dbReference type="InterPro" id="IPR043519">
    <property type="entry name" value="NT_sf"/>
</dbReference>
<dbReference type="OrthoDB" id="445712at2759"/>
<dbReference type="GO" id="GO:0001680">
    <property type="term" value="P:tRNA 3'-terminal CCA addition"/>
    <property type="evidence" value="ECO:0007669"/>
    <property type="project" value="TreeGrafter"/>
</dbReference>
<dbReference type="Gene3D" id="3.30.460.10">
    <property type="entry name" value="Beta Polymerase, domain 2"/>
    <property type="match status" value="1"/>
</dbReference>
<dbReference type="EMBL" id="ML120985">
    <property type="protein sequence ID" value="RPA88459.1"/>
    <property type="molecule type" value="Genomic_DNA"/>
</dbReference>
<evidence type="ECO:0000256" key="1">
    <source>
        <dbReference type="ARBA" id="ARBA00022884"/>
    </source>
</evidence>
<dbReference type="STRING" id="1336337.A0A3N4IR95"/>
<dbReference type="PANTHER" id="PTHR13734:SF5">
    <property type="entry name" value="CCA TRNA NUCLEOTIDYLTRANSFERASE, MITOCHONDRIAL"/>
    <property type="match status" value="1"/>
</dbReference>
<organism evidence="3 4">
    <name type="scientific">Choiromyces venosus 120613-1</name>
    <dbReference type="NCBI Taxonomy" id="1336337"/>
    <lineage>
        <taxon>Eukaryota</taxon>
        <taxon>Fungi</taxon>
        <taxon>Dikarya</taxon>
        <taxon>Ascomycota</taxon>
        <taxon>Pezizomycotina</taxon>
        <taxon>Pezizomycetes</taxon>
        <taxon>Pezizales</taxon>
        <taxon>Tuberaceae</taxon>
        <taxon>Choiromyces</taxon>
    </lineage>
</organism>
<reference evidence="3 4" key="1">
    <citation type="journal article" date="2018" name="Nat. Ecol. Evol.">
        <title>Pezizomycetes genomes reveal the molecular basis of ectomycorrhizal truffle lifestyle.</title>
        <authorList>
            <person name="Murat C."/>
            <person name="Payen T."/>
            <person name="Noel B."/>
            <person name="Kuo A."/>
            <person name="Morin E."/>
            <person name="Chen J."/>
            <person name="Kohler A."/>
            <person name="Krizsan K."/>
            <person name="Balestrini R."/>
            <person name="Da Silva C."/>
            <person name="Montanini B."/>
            <person name="Hainaut M."/>
            <person name="Levati E."/>
            <person name="Barry K.W."/>
            <person name="Belfiori B."/>
            <person name="Cichocki N."/>
            <person name="Clum A."/>
            <person name="Dockter R.B."/>
            <person name="Fauchery L."/>
            <person name="Guy J."/>
            <person name="Iotti M."/>
            <person name="Le Tacon F."/>
            <person name="Lindquist E.A."/>
            <person name="Lipzen A."/>
            <person name="Malagnac F."/>
            <person name="Mello A."/>
            <person name="Molinier V."/>
            <person name="Miyauchi S."/>
            <person name="Poulain J."/>
            <person name="Riccioni C."/>
            <person name="Rubini A."/>
            <person name="Sitrit Y."/>
            <person name="Splivallo R."/>
            <person name="Traeger S."/>
            <person name="Wang M."/>
            <person name="Zifcakova L."/>
            <person name="Wipf D."/>
            <person name="Zambonelli A."/>
            <person name="Paolocci F."/>
            <person name="Nowrousian M."/>
            <person name="Ottonello S."/>
            <person name="Baldrian P."/>
            <person name="Spatafora J.W."/>
            <person name="Henrissat B."/>
            <person name="Nagy L.G."/>
            <person name="Aury J.M."/>
            <person name="Wincker P."/>
            <person name="Grigoriev I.V."/>
            <person name="Bonfante P."/>
            <person name="Martin F.M."/>
        </authorList>
    </citation>
    <scope>NUCLEOTIDE SEQUENCE [LARGE SCALE GENOMIC DNA]</scope>
    <source>
        <strain evidence="3 4">120613-1</strain>
    </source>
</reference>